<dbReference type="GO" id="GO:0015833">
    <property type="term" value="P:peptide transport"/>
    <property type="evidence" value="ECO:0007669"/>
    <property type="project" value="TreeGrafter"/>
</dbReference>
<evidence type="ECO:0000256" key="1">
    <source>
        <dbReference type="ARBA" id="ARBA00005695"/>
    </source>
</evidence>
<sequence length="580" mass="65465">MRNLWLIIKNFFRHLWQGLRLVPYLRRQQIPHVLENFTKRERNVVIASLLVIILSSGFLINELFADDGLGPNYGGVLTEGLVGQPQYINPVLAPASGVDSDLSRVVYAQLLKFDQNQNLQPDLAANLPEVSADRKTYTLKLRNNLQWQDGKPLTADDVVFTIQTIQNAEYESPLRANWTRVKVQKLDDVTLSFQIREASAGFALNFTLGIIPKHVWGELTPQNFRLSDYNLKAVGSGPFMITEIKKTSDGTIKSVNLKSHADYFAGEPFINRLTFRFYDSYDNLLNAYQGKEIQSLGFVPFDKQAFLTANDKVNQYQANLPQYEAVFFNLSKAPVSEKAVRQALWLMTDRSKIIDEVYKGNAAAAFGPILPGSLGYNASIEQAAHYDLTEAAKILDKAGWVLGPGATVRMKNKKPLEFTLATSGMQMLNVKTAQILQSQWEQLGAKVHLNIVSSKDLDQNYIRSRNFDAILVAENVGADPDPYPFWHSSQSHDPGLNLSGFNNSEVDKLITEARLTADENVRIKNYARFQEIINEQLPAIFLVRSLYIYNTPKKMLDVNLSNIVAPSERFADISHWYFSD</sequence>
<evidence type="ECO:0000313" key="6">
    <source>
        <dbReference type="EMBL" id="OGE79981.1"/>
    </source>
</evidence>
<dbReference type="GO" id="GO:0042597">
    <property type="term" value="C:periplasmic space"/>
    <property type="evidence" value="ECO:0007669"/>
    <property type="project" value="UniProtKB-ARBA"/>
</dbReference>
<name>A0A1F5NQM0_9BACT</name>
<feature type="transmembrane region" description="Helical" evidence="4">
    <location>
        <begin position="44"/>
        <end position="64"/>
    </location>
</feature>
<dbReference type="Gene3D" id="3.40.190.10">
    <property type="entry name" value="Periplasmic binding protein-like II"/>
    <property type="match status" value="1"/>
</dbReference>
<dbReference type="GO" id="GO:1904680">
    <property type="term" value="F:peptide transmembrane transporter activity"/>
    <property type="evidence" value="ECO:0007669"/>
    <property type="project" value="TreeGrafter"/>
</dbReference>
<dbReference type="Proteomes" id="UP000176233">
    <property type="component" value="Unassembled WGS sequence"/>
</dbReference>
<comment type="caution">
    <text evidence="6">The sequence shown here is derived from an EMBL/GenBank/DDBJ whole genome shotgun (WGS) entry which is preliminary data.</text>
</comment>
<dbReference type="Pfam" id="PF00496">
    <property type="entry name" value="SBP_bac_5"/>
    <property type="match status" value="1"/>
</dbReference>
<keyword evidence="2" id="KW-0813">Transport</keyword>
<dbReference type="SUPFAM" id="SSF53850">
    <property type="entry name" value="Periplasmic binding protein-like II"/>
    <property type="match status" value="1"/>
</dbReference>
<proteinExistence type="inferred from homology"/>
<evidence type="ECO:0000313" key="7">
    <source>
        <dbReference type="Proteomes" id="UP000176233"/>
    </source>
</evidence>
<dbReference type="InterPro" id="IPR000914">
    <property type="entry name" value="SBP_5_dom"/>
</dbReference>
<evidence type="ECO:0000256" key="3">
    <source>
        <dbReference type="ARBA" id="ARBA00022729"/>
    </source>
</evidence>
<dbReference type="PANTHER" id="PTHR30290">
    <property type="entry name" value="PERIPLASMIC BINDING COMPONENT OF ABC TRANSPORTER"/>
    <property type="match status" value="1"/>
</dbReference>
<reference evidence="6 7" key="1">
    <citation type="journal article" date="2016" name="Nat. Commun.">
        <title>Thousands of microbial genomes shed light on interconnected biogeochemical processes in an aquifer system.</title>
        <authorList>
            <person name="Anantharaman K."/>
            <person name="Brown C.T."/>
            <person name="Hug L.A."/>
            <person name="Sharon I."/>
            <person name="Castelle C.J."/>
            <person name="Probst A.J."/>
            <person name="Thomas B.C."/>
            <person name="Singh A."/>
            <person name="Wilkins M.J."/>
            <person name="Karaoz U."/>
            <person name="Brodie E.L."/>
            <person name="Williams K.H."/>
            <person name="Hubbard S.S."/>
            <person name="Banfield J.F."/>
        </authorList>
    </citation>
    <scope>NUCLEOTIDE SEQUENCE [LARGE SCALE GENOMIC DNA]</scope>
</reference>
<dbReference type="Gene3D" id="3.10.105.10">
    <property type="entry name" value="Dipeptide-binding Protein, Domain 3"/>
    <property type="match status" value="1"/>
</dbReference>
<keyword evidence="3" id="KW-0732">Signal</keyword>
<keyword evidence="4" id="KW-1133">Transmembrane helix</keyword>
<gene>
    <name evidence="6" type="ORF">A2660_02695</name>
</gene>
<dbReference type="PIRSF" id="PIRSF002741">
    <property type="entry name" value="MppA"/>
    <property type="match status" value="1"/>
</dbReference>
<accession>A0A1F5NQM0</accession>
<dbReference type="Gene3D" id="3.90.76.10">
    <property type="entry name" value="Dipeptide-binding Protein, Domain 1"/>
    <property type="match status" value="1"/>
</dbReference>
<dbReference type="InterPro" id="IPR039424">
    <property type="entry name" value="SBP_5"/>
</dbReference>
<dbReference type="EMBL" id="MFEJ01000023">
    <property type="protein sequence ID" value="OGE79981.1"/>
    <property type="molecule type" value="Genomic_DNA"/>
</dbReference>
<dbReference type="InterPro" id="IPR030678">
    <property type="entry name" value="Peptide/Ni-bd"/>
</dbReference>
<keyword evidence="4" id="KW-0472">Membrane</keyword>
<dbReference type="AlphaFoldDB" id="A0A1F5NQM0"/>
<evidence type="ECO:0000259" key="5">
    <source>
        <dbReference type="Pfam" id="PF00496"/>
    </source>
</evidence>
<evidence type="ECO:0000256" key="2">
    <source>
        <dbReference type="ARBA" id="ARBA00022448"/>
    </source>
</evidence>
<feature type="domain" description="Solute-binding protein family 5" evidence="5">
    <location>
        <begin position="119"/>
        <end position="491"/>
    </location>
</feature>
<dbReference type="GO" id="GO:0043190">
    <property type="term" value="C:ATP-binding cassette (ABC) transporter complex"/>
    <property type="evidence" value="ECO:0007669"/>
    <property type="project" value="InterPro"/>
</dbReference>
<dbReference type="PANTHER" id="PTHR30290:SF9">
    <property type="entry name" value="OLIGOPEPTIDE-BINDING PROTEIN APPA"/>
    <property type="match status" value="1"/>
</dbReference>
<comment type="similarity">
    <text evidence="1">Belongs to the bacterial solute-binding protein 5 family.</text>
</comment>
<keyword evidence="4" id="KW-0812">Transmembrane</keyword>
<evidence type="ECO:0000256" key="4">
    <source>
        <dbReference type="SAM" id="Phobius"/>
    </source>
</evidence>
<protein>
    <recommendedName>
        <fullName evidence="5">Solute-binding protein family 5 domain-containing protein</fullName>
    </recommendedName>
</protein>
<organism evidence="6 7">
    <name type="scientific">Candidatus Doudnabacteria bacterium RIFCSPHIGHO2_01_FULL_45_18</name>
    <dbReference type="NCBI Taxonomy" id="1817823"/>
    <lineage>
        <taxon>Bacteria</taxon>
        <taxon>Candidatus Doudnaibacteriota</taxon>
    </lineage>
</organism>